<dbReference type="InterPro" id="IPR038725">
    <property type="entry name" value="YdaG_split_barrel_FMN-bd"/>
</dbReference>
<feature type="domain" description="General stress protein FMN-binding split barrel" evidence="2">
    <location>
        <begin position="41"/>
        <end position="192"/>
    </location>
</feature>
<feature type="region of interest" description="Disordered" evidence="1">
    <location>
        <begin position="1"/>
        <end position="26"/>
    </location>
</feature>
<evidence type="ECO:0000259" key="2">
    <source>
        <dbReference type="Pfam" id="PF16242"/>
    </source>
</evidence>
<dbReference type="SUPFAM" id="SSF50475">
    <property type="entry name" value="FMN-binding split barrel"/>
    <property type="match status" value="1"/>
</dbReference>
<proteinExistence type="predicted"/>
<dbReference type="Pfam" id="PF16242">
    <property type="entry name" value="Pyrid_ox_like"/>
    <property type="match status" value="1"/>
</dbReference>
<accession>A0A507BPV5</accession>
<evidence type="ECO:0000313" key="4">
    <source>
        <dbReference type="Proteomes" id="UP000319731"/>
    </source>
</evidence>
<dbReference type="Proteomes" id="UP000319731">
    <property type="component" value="Unassembled WGS sequence"/>
</dbReference>
<keyword evidence="4" id="KW-1185">Reference proteome</keyword>
<dbReference type="PANTHER" id="PTHR34818:SF1">
    <property type="entry name" value="PROTEIN BLI-3"/>
    <property type="match status" value="1"/>
</dbReference>
<dbReference type="RefSeq" id="XP_031023261.1">
    <property type="nucleotide sequence ID" value="XM_031170775.1"/>
</dbReference>
<dbReference type="InterPro" id="IPR052917">
    <property type="entry name" value="Stress-Dev_Protein"/>
</dbReference>
<evidence type="ECO:0000313" key="3">
    <source>
        <dbReference type="EMBL" id="TPX31950.1"/>
    </source>
</evidence>
<feature type="region of interest" description="Disordered" evidence="1">
    <location>
        <begin position="210"/>
        <end position="229"/>
    </location>
</feature>
<organism evidence="3 4">
    <name type="scientific">Synchytrium microbalum</name>
    <dbReference type="NCBI Taxonomy" id="1806994"/>
    <lineage>
        <taxon>Eukaryota</taxon>
        <taxon>Fungi</taxon>
        <taxon>Fungi incertae sedis</taxon>
        <taxon>Chytridiomycota</taxon>
        <taxon>Chytridiomycota incertae sedis</taxon>
        <taxon>Chytridiomycetes</taxon>
        <taxon>Synchytriales</taxon>
        <taxon>Synchytriaceae</taxon>
        <taxon>Synchytrium</taxon>
    </lineage>
</organism>
<name>A0A507BPV5_9FUNG</name>
<comment type="caution">
    <text evidence="3">The sequence shown here is derived from an EMBL/GenBank/DDBJ whole genome shotgun (WGS) entry which is preliminary data.</text>
</comment>
<gene>
    <name evidence="3" type="ORF">SmJEL517_g04847</name>
</gene>
<dbReference type="OrthoDB" id="434253at2759"/>
<sequence length="229" mass="25111">MSAEFGSTNTLKATSQSSVLPSGGDATKQLNLDVDTPISKQLEDLHKLITEINVAMMTTRTSDGHLVSRAMSVRECGKCGDTVFVTNNQTGKMTDFTDDPHVALSFYREKTKEWVSISGTARVENDRALITRYWTPELQEWFGKLDDTHDGGPADPRMSLVYVTADSVHYQIQDKSSLAVAYEMIKSGITGAIPKIAAIREISTAELTQARKTSLESQIPGSTKTTTEE</sequence>
<feature type="compositionally biased region" description="Polar residues" evidence="1">
    <location>
        <begin position="1"/>
        <end position="20"/>
    </location>
</feature>
<protein>
    <recommendedName>
        <fullName evidence="2">General stress protein FMN-binding split barrel domain-containing protein</fullName>
    </recommendedName>
</protein>
<dbReference type="InterPro" id="IPR012349">
    <property type="entry name" value="Split_barrel_FMN-bd"/>
</dbReference>
<dbReference type="AlphaFoldDB" id="A0A507BPV5"/>
<reference evidence="3 4" key="1">
    <citation type="journal article" date="2019" name="Sci. Rep.">
        <title>Comparative genomics of chytrid fungi reveal insights into the obligate biotrophic and pathogenic lifestyle of Synchytrium endobioticum.</title>
        <authorList>
            <person name="van de Vossenberg B.T.L.H."/>
            <person name="Warris S."/>
            <person name="Nguyen H.D.T."/>
            <person name="van Gent-Pelzer M.P.E."/>
            <person name="Joly D.L."/>
            <person name="van de Geest H.C."/>
            <person name="Bonants P.J.M."/>
            <person name="Smith D.S."/>
            <person name="Levesque C.A."/>
            <person name="van der Lee T.A.J."/>
        </authorList>
    </citation>
    <scope>NUCLEOTIDE SEQUENCE [LARGE SCALE GENOMIC DNA]</scope>
    <source>
        <strain evidence="3 4">JEL517</strain>
    </source>
</reference>
<dbReference type="STRING" id="1806994.A0A507BPV5"/>
<dbReference type="Gene3D" id="2.30.110.10">
    <property type="entry name" value="Electron Transport, Fmn-binding Protein, Chain A"/>
    <property type="match status" value="1"/>
</dbReference>
<evidence type="ECO:0000256" key="1">
    <source>
        <dbReference type="SAM" id="MobiDB-lite"/>
    </source>
</evidence>
<dbReference type="EMBL" id="QEAO01000037">
    <property type="protein sequence ID" value="TPX31950.1"/>
    <property type="molecule type" value="Genomic_DNA"/>
</dbReference>
<dbReference type="PANTHER" id="PTHR34818">
    <property type="entry name" value="PROTEIN BLI-3"/>
    <property type="match status" value="1"/>
</dbReference>
<dbReference type="GeneID" id="42006072"/>